<dbReference type="PIRSF" id="PIRSF016184">
    <property type="entry name" value="PhzC_PhzF"/>
    <property type="match status" value="1"/>
</dbReference>
<reference evidence="2 3" key="1">
    <citation type="submission" date="2019-09" db="EMBL/GenBank/DDBJ databases">
        <authorList>
            <person name="Chandra G."/>
            <person name="Truman W A."/>
        </authorList>
    </citation>
    <scope>NUCLEOTIDE SEQUENCE [LARGE SCALE GENOMIC DNA]</scope>
    <source>
        <strain evidence="2">PS833</strain>
    </source>
</reference>
<dbReference type="GO" id="GO:0003824">
    <property type="term" value="F:catalytic activity"/>
    <property type="evidence" value="ECO:0007669"/>
    <property type="project" value="InterPro"/>
</dbReference>
<protein>
    <recommendedName>
        <fullName evidence="4">PhzF family phenazine biosynthesis protein</fullName>
    </recommendedName>
</protein>
<sequence length="280" mass="30677">MYRILANESVQAFVNSRQGGNRSHVVVAVGEEDPDLMRHCCAKSRDLGYEVTLVLRAPGDDAMAVFFFAAGQEISFCGHGTLAALDWMARYDGLMGSRTLRCRTVSVEGFAEADGLCGYYEEEGQFTALPTTTALLDQVRSALGWKGEAPDDFTLAIGGQSRLKLLVQVCDAGLLERVEINPDLRDRLCDQLQVTGFYLYSLEDAQAVLARHFPQAYGEAEDIATGNIAPTIARRHCSRWQGDRVGIFQGGSRCNQSHLILNTEARGWRVSGHVLPAGND</sequence>
<dbReference type="OrthoDB" id="9788221at2"/>
<proteinExistence type="predicted"/>
<name>A0A5E7BLV6_PSEFL</name>
<feature type="active site" evidence="1">
    <location>
        <position position="50"/>
    </location>
</feature>
<dbReference type="Gene3D" id="3.10.310.10">
    <property type="entry name" value="Diaminopimelate Epimerase, Chain A, domain 1"/>
    <property type="match status" value="2"/>
</dbReference>
<dbReference type="Proteomes" id="UP000409037">
    <property type="component" value="Unassembled WGS sequence"/>
</dbReference>
<dbReference type="InterPro" id="IPR003719">
    <property type="entry name" value="Phenazine_PhzF-like"/>
</dbReference>
<evidence type="ECO:0000313" key="2">
    <source>
        <dbReference type="EMBL" id="VVN90537.1"/>
    </source>
</evidence>
<evidence type="ECO:0000313" key="3">
    <source>
        <dbReference type="Proteomes" id="UP000409037"/>
    </source>
</evidence>
<evidence type="ECO:0000256" key="1">
    <source>
        <dbReference type="PIRSR" id="PIRSR016184-1"/>
    </source>
</evidence>
<dbReference type="SUPFAM" id="SSF54506">
    <property type="entry name" value="Diaminopimelate epimerase-like"/>
    <property type="match status" value="1"/>
</dbReference>
<dbReference type="AlphaFoldDB" id="A0A5E7BLV6"/>
<accession>A0A5E7BLV6</accession>
<gene>
    <name evidence="2" type="ORF">PS833_01843</name>
</gene>
<organism evidence="2 3">
    <name type="scientific">Pseudomonas fluorescens</name>
    <dbReference type="NCBI Taxonomy" id="294"/>
    <lineage>
        <taxon>Bacteria</taxon>
        <taxon>Pseudomonadati</taxon>
        <taxon>Pseudomonadota</taxon>
        <taxon>Gammaproteobacteria</taxon>
        <taxon>Pseudomonadales</taxon>
        <taxon>Pseudomonadaceae</taxon>
        <taxon>Pseudomonas</taxon>
    </lineage>
</organism>
<dbReference type="EMBL" id="CABVHU010000003">
    <property type="protein sequence ID" value="VVN90537.1"/>
    <property type="molecule type" value="Genomic_DNA"/>
</dbReference>
<dbReference type="RefSeq" id="WP_150797571.1">
    <property type="nucleotide sequence ID" value="NZ_CABVHU010000003.1"/>
</dbReference>
<dbReference type="Pfam" id="PF02567">
    <property type="entry name" value="PhzC-PhzF"/>
    <property type="match status" value="1"/>
</dbReference>
<evidence type="ECO:0008006" key="4">
    <source>
        <dbReference type="Google" id="ProtNLM"/>
    </source>
</evidence>